<sequence>MRGGQNGAHERETERARLKDRTGSIFQARSLDPVLFVSDITRKRSSADGPELMVFMNKPNSVYVPPSRQEQGVP</sequence>
<organism evidence="2">
    <name type="scientific">Timema tahoe</name>
    <dbReference type="NCBI Taxonomy" id="61484"/>
    <lineage>
        <taxon>Eukaryota</taxon>
        <taxon>Metazoa</taxon>
        <taxon>Ecdysozoa</taxon>
        <taxon>Arthropoda</taxon>
        <taxon>Hexapoda</taxon>
        <taxon>Insecta</taxon>
        <taxon>Pterygota</taxon>
        <taxon>Neoptera</taxon>
        <taxon>Polyneoptera</taxon>
        <taxon>Phasmatodea</taxon>
        <taxon>Timematodea</taxon>
        <taxon>Timematoidea</taxon>
        <taxon>Timematidae</taxon>
        <taxon>Timema</taxon>
    </lineage>
</organism>
<feature type="region of interest" description="Disordered" evidence="1">
    <location>
        <begin position="1"/>
        <end position="21"/>
    </location>
</feature>
<accession>A0A7R9IPN3</accession>
<name>A0A7R9IPN3_9NEOP</name>
<evidence type="ECO:0000256" key="1">
    <source>
        <dbReference type="SAM" id="MobiDB-lite"/>
    </source>
</evidence>
<evidence type="ECO:0000313" key="2">
    <source>
        <dbReference type="EMBL" id="CAD7462322.1"/>
    </source>
</evidence>
<gene>
    <name evidence="2" type="ORF">TTEB3V08_LOCUS10216</name>
</gene>
<feature type="compositionally biased region" description="Basic and acidic residues" evidence="1">
    <location>
        <begin position="8"/>
        <end position="21"/>
    </location>
</feature>
<dbReference type="AlphaFoldDB" id="A0A7R9IPN3"/>
<dbReference type="EMBL" id="OE005900">
    <property type="protein sequence ID" value="CAD7462322.1"/>
    <property type="molecule type" value="Genomic_DNA"/>
</dbReference>
<protein>
    <submittedName>
        <fullName evidence="2">Uncharacterized protein</fullName>
    </submittedName>
</protein>
<proteinExistence type="predicted"/>
<reference evidence="2" key="1">
    <citation type="submission" date="2020-11" db="EMBL/GenBank/DDBJ databases">
        <authorList>
            <person name="Tran Van P."/>
        </authorList>
    </citation>
    <scope>NUCLEOTIDE SEQUENCE</scope>
</reference>